<keyword evidence="6" id="KW-0067">ATP-binding</keyword>
<proteinExistence type="predicted"/>
<dbReference type="RefSeq" id="WP_168302266.1">
    <property type="nucleotide sequence ID" value="NZ_CP071607.1"/>
</dbReference>
<evidence type="ECO:0000256" key="1">
    <source>
        <dbReference type="ARBA" id="ARBA00013247"/>
    </source>
</evidence>
<evidence type="ECO:0000256" key="4">
    <source>
        <dbReference type="ARBA" id="ARBA00022741"/>
    </source>
</evidence>
<dbReference type="Pfam" id="PF13793">
    <property type="entry name" value="Pribosyltran_N"/>
    <property type="match status" value="1"/>
</dbReference>
<dbReference type="SUPFAM" id="SSF53271">
    <property type="entry name" value="PRTase-like"/>
    <property type="match status" value="2"/>
</dbReference>
<dbReference type="InterPro" id="IPR000836">
    <property type="entry name" value="PRTase_dom"/>
</dbReference>
<organism evidence="9 10">
    <name type="scientific">Rhizobium binae</name>
    <dbReference type="NCBI Taxonomy" id="1138190"/>
    <lineage>
        <taxon>Bacteria</taxon>
        <taxon>Pseudomonadati</taxon>
        <taxon>Pseudomonadota</taxon>
        <taxon>Alphaproteobacteria</taxon>
        <taxon>Hyphomicrobiales</taxon>
        <taxon>Rhizobiaceae</taxon>
        <taxon>Rhizobium/Agrobacterium group</taxon>
        <taxon>Rhizobium</taxon>
    </lineage>
</organism>
<evidence type="ECO:0000256" key="3">
    <source>
        <dbReference type="ARBA" id="ARBA00022727"/>
    </source>
</evidence>
<sequence>MSMMARTNAALARLFQRLDSLPRPSDQQLSDVFQEWLDRRRQLIAPTPEALIAPGSTAAMRAFTFRRDAVTPQDYVLTSDPAPAAALIGELPAGGRLAAAKNRRGAVRLRRLFDMVGRTGEPILAVFSTRYRQAPSAYVELLVAPLSSDGRTIDSFLASASMRRLSSAATKVLPNRVPPNVLLFALKGSGSFGERVASELGLPLSQVEERTFEDGEEKTRPLVEVRGRDVCVVSGLARSGDQSVHDRLCKLLFFIATLKTNGASRVTVAAPYLAYMRKDRQTKLRDPLTAAYVARLFEAVGTDCLLTMDTHNLSAFQNAFRCLTVHLTAYEAFASHFANLAGSVEVTVVSPDLGGAKRAEMFREALEKSLHRPVGMAFMEKQRSQGIVSGDLFAGEVRGRTAVIIDDIISSGTTMARAAQACADRGAAHIHLCASHALFSSDAAANLAAPFIDEILVSDTVEVAAPYRDDERLTIMPVAGLFAGAIARFHEAEAR</sequence>
<keyword evidence="3" id="KW-0545">Nucleotide biosynthesis</keyword>
<dbReference type="EC" id="2.7.6.1" evidence="1"/>
<dbReference type="GO" id="GO:0004749">
    <property type="term" value="F:ribose phosphate diphosphokinase activity"/>
    <property type="evidence" value="ECO:0007669"/>
    <property type="project" value="UniProtKB-EC"/>
</dbReference>
<keyword evidence="4" id="KW-0547">Nucleotide-binding</keyword>
<feature type="domain" description="Ribose-phosphate pyrophosphokinase N-terminal" evidence="8">
    <location>
        <begin position="182"/>
        <end position="301"/>
    </location>
</feature>
<dbReference type="Pfam" id="PF14572">
    <property type="entry name" value="Pribosyl_synth"/>
    <property type="match status" value="1"/>
</dbReference>
<keyword evidence="5" id="KW-0418">Kinase</keyword>
<protein>
    <recommendedName>
        <fullName evidence="1">ribose-phosphate diphosphokinase</fullName>
        <ecNumber evidence="1">2.7.6.1</ecNumber>
    </recommendedName>
</protein>
<evidence type="ECO:0000256" key="2">
    <source>
        <dbReference type="ARBA" id="ARBA00022679"/>
    </source>
</evidence>
<keyword evidence="2 9" id="KW-0808">Transferase</keyword>
<dbReference type="CDD" id="cd06223">
    <property type="entry name" value="PRTases_typeI"/>
    <property type="match status" value="1"/>
</dbReference>
<reference evidence="9 10" key="1">
    <citation type="submission" date="2024-06" db="EMBL/GenBank/DDBJ databases">
        <title>Genomic Encyclopedia of Type Strains, Phase IV (KMG-IV): sequencing the most valuable type-strain genomes for metagenomic binning, comparative biology and taxonomic classification.</title>
        <authorList>
            <person name="Goeker M."/>
        </authorList>
    </citation>
    <scope>NUCLEOTIDE SEQUENCE [LARGE SCALE GENOMIC DNA]</scope>
    <source>
        <strain evidence="9 10">DSM 29288</strain>
    </source>
</reference>
<evidence type="ECO:0000259" key="8">
    <source>
        <dbReference type="Pfam" id="PF13793"/>
    </source>
</evidence>
<dbReference type="InterPro" id="IPR029057">
    <property type="entry name" value="PRTase-like"/>
</dbReference>
<evidence type="ECO:0000313" key="9">
    <source>
        <dbReference type="EMBL" id="MET3758206.1"/>
    </source>
</evidence>
<dbReference type="GeneID" id="91152070"/>
<evidence type="ECO:0000313" key="10">
    <source>
        <dbReference type="Proteomes" id="UP001549077"/>
    </source>
</evidence>
<dbReference type="PANTHER" id="PTHR10210">
    <property type="entry name" value="RIBOSE-PHOSPHATE DIPHOSPHOKINASE FAMILY MEMBER"/>
    <property type="match status" value="1"/>
</dbReference>
<dbReference type="InterPro" id="IPR029099">
    <property type="entry name" value="Pribosyltran_N"/>
</dbReference>
<dbReference type="EMBL" id="JBEPMY010000025">
    <property type="protein sequence ID" value="MET3758206.1"/>
    <property type="molecule type" value="Genomic_DNA"/>
</dbReference>
<evidence type="ECO:0000256" key="7">
    <source>
        <dbReference type="ARBA" id="ARBA00049535"/>
    </source>
</evidence>
<comment type="catalytic activity">
    <reaction evidence="7">
        <text>D-ribose 5-phosphate + ATP = 5-phospho-alpha-D-ribose 1-diphosphate + AMP + H(+)</text>
        <dbReference type="Rhea" id="RHEA:15609"/>
        <dbReference type="ChEBI" id="CHEBI:15378"/>
        <dbReference type="ChEBI" id="CHEBI:30616"/>
        <dbReference type="ChEBI" id="CHEBI:58017"/>
        <dbReference type="ChEBI" id="CHEBI:78346"/>
        <dbReference type="ChEBI" id="CHEBI:456215"/>
        <dbReference type="EC" id="2.7.6.1"/>
    </reaction>
</comment>
<dbReference type="Proteomes" id="UP001549077">
    <property type="component" value="Unassembled WGS sequence"/>
</dbReference>
<evidence type="ECO:0000256" key="6">
    <source>
        <dbReference type="ARBA" id="ARBA00022840"/>
    </source>
</evidence>
<dbReference type="PANTHER" id="PTHR10210:SF32">
    <property type="entry name" value="RIBOSE-PHOSPHATE PYROPHOSPHOKINASE 2"/>
    <property type="match status" value="1"/>
</dbReference>
<comment type="caution">
    <text evidence="9">The sequence shown here is derived from an EMBL/GenBank/DDBJ whole genome shotgun (WGS) entry which is preliminary data.</text>
</comment>
<evidence type="ECO:0000256" key="5">
    <source>
        <dbReference type="ARBA" id="ARBA00022777"/>
    </source>
</evidence>
<dbReference type="Gene3D" id="3.40.50.2020">
    <property type="match status" value="2"/>
</dbReference>
<dbReference type="NCBIfam" id="TIGR01251">
    <property type="entry name" value="ribP_PPkin"/>
    <property type="match status" value="1"/>
</dbReference>
<gene>
    <name evidence="9" type="ORF">ABID08_005588</name>
</gene>
<keyword evidence="10" id="KW-1185">Reference proteome</keyword>
<name>A0ABV2MP17_9HYPH</name>
<dbReference type="InterPro" id="IPR005946">
    <property type="entry name" value="Rib-P_diPkinase"/>
</dbReference>
<dbReference type="SMART" id="SM01400">
    <property type="entry name" value="Pribosyltran_N"/>
    <property type="match status" value="1"/>
</dbReference>
<accession>A0ABV2MP17</accession>